<protein>
    <submittedName>
        <fullName evidence="2">Uncharacterized protein</fullName>
    </submittedName>
</protein>
<proteinExistence type="predicted"/>
<dbReference type="EMBL" id="CADCTQ010000520">
    <property type="protein sequence ID" value="CAA9312012.1"/>
    <property type="molecule type" value="Genomic_DNA"/>
</dbReference>
<feature type="compositionally biased region" description="Basic and acidic residues" evidence="1">
    <location>
        <begin position="1"/>
        <end position="13"/>
    </location>
</feature>
<evidence type="ECO:0000313" key="2">
    <source>
        <dbReference type="EMBL" id="CAA9312012.1"/>
    </source>
</evidence>
<sequence>MGEVTRDFERDSRPSAPIPARATFRAGSGMARTLPANRAYRLAVCNN</sequence>
<gene>
    <name evidence="2" type="ORF">AVDCRST_MAG56-6285</name>
</gene>
<dbReference type="AlphaFoldDB" id="A0A6J4KRI5"/>
<name>A0A6J4KRI5_9SPHI</name>
<evidence type="ECO:0000256" key="1">
    <source>
        <dbReference type="SAM" id="MobiDB-lite"/>
    </source>
</evidence>
<accession>A0A6J4KRI5</accession>
<reference evidence="2" key="1">
    <citation type="submission" date="2020-02" db="EMBL/GenBank/DDBJ databases">
        <authorList>
            <person name="Meier V. D."/>
        </authorList>
    </citation>
    <scope>NUCLEOTIDE SEQUENCE</scope>
    <source>
        <strain evidence="2">AVDCRST_MAG56</strain>
    </source>
</reference>
<organism evidence="2">
    <name type="scientific">uncultured Cytophagales bacterium</name>
    <dbReference type="NCBI Taxonomy" id="158755"/>
    <lineage>
        <taxon>Bacteria</taxon>
        <taxon>Pseudomonadati</taxon>
        <taxon>Bacteroidota</taxon>
        <taxon>Sphingobacteriia</taxon>
        <taxon>Sphingobacteriales</taxon>
        <taxon>environmental samples</taxon>
    </lineage>
</organism>
<feature type="region of interest" description="Disordered" evidence="1">
    <location>
        <begin position="1"/>
        <end position="20"/>
    </location>
</feature>